<evidence type="ECO:0000313" key="2">
    <source>
        <dbReference type="Proteomes" id="UP001162483"/>
    </source>
</evidence>
<comment type="caution">
    <text evidence="1">The sequence shown here is derived from an EMBL/GenBank/DDBJ whole genome shotgun (WGS) entry which is preliminary data.</text>
</comment>
<accession>A0ABN9GLZ5</accession>
<protein>
    <submittedName>
        <fullName evidence="1">Uncharacterized protein</fullName>
    </submittedName>
</protein>
<gene>
    <name evidence="1" type="ORF">SPARVUS_LOCUS14122866</name>
</gene>
<name>A0ABN9GLZ5_9NEOB</name>
<dbReference type="Proteomes" id="UP001162483">
    <property type="component" value="Unassembled WGS sequence"/>
</dbReference>
<organism evidence="1 2">
    <name type="scientific">Staurois parvus</name>
    <dbReference type="NCBI Taxonomy" id="386267"/>
    <lineage>
        <taxon>Eukaryota</taxon>
        <taxon>Metazoa</taxon>
        <taxon>Chordata</taxon>
        <taxon>Craniata</taxon>
        <taxon>Vertebrata</taxon>
        <taxon>Euteleostomi</taxon>
        <taxon>Amphibia</taxon>
        <taxon>Batrachia</taxon>
        <taxon>Anura</taxon>
        <taxon>Neobatrachia</taxon>
        <taxon>Ranoidea</taxon>
        <taxon>Ranidae</taxon>
        <taxon>Staurois</taxon>
    </lineage>
</organism>
<sequence>MHMGRLHMEIRQIRRAHPPFPETHWYQALYVLGL</sequence>
<proteinExistence type="predicted"/>
<evidence type="ECO:0000313" key="1">
    <source>
        <dbReference type="EMBL" id="CAI9608566.1"/>
    </source>
</evidence>
<dbReference type="EMBL" id="CATNWA010018630">
    <property type="protein sequence ID" value="CAI9608566.1"/>
    <property type="molecule type" value="Genomic_DNA"/>
</dbReference>
<keyword evidence="2" id="KW-1185">Reference proteome</keyword>
<reference evidence="1" key="1">
    <citation type="submission" date="2023-05" db="EMBL/GenBank/DDBJ databases">
        <authorList>
            <person name="Stuckert A."/>
        </authorList>
    </citation>
    <scope>NUCLEOTIDE SEQUENCE</scope>
</reference>